<dbReference type="InterPro" id="IPR055141">
    <property type="entry name" value="TADA2A_B-like_dom"/>
</dbReference>
<evidence type="ECO:0000259" key="2">
    <source>
        <dbReference type="PROSITE" id="PS51293"/>
    </source>
</evidence>
<keyword evidence="4" id="KW-1185">Reference proteome</keyword>
<dbReference type="Pfam" id="PF22941">
    <property type="entry name" value="TADA2A-like_3rd"/>
    <property type="match status" value="1"/>
</dbReference>
<name>A0A3P6QIN7_TAEAS</name>
<dbReference type="GO" id="GO:0003713">
    <property type="term" value="F:transcription coactivator activity"/>
    <property type="evidence" value="ECO:0007669"/>
    <property type="project" value="TreeGrafter"/>
</dbReference>
<dbReference type="EMBL" id="UYRS01018319">
    <property type="protein sequence ID" value="VDK32574.1"/>
    <property type="molecule type" value="Genomic_DNA"/>
</dbReference>
<dbReference type="PROSITE" id="PS51293">
    <property type="entry name" value="SANT"/>
    <property type="match status" value="1"/>
</dbReference>
<dbReference type="GO" id="GO:0070461">
    <property type="term" value="C:SAGA-type complex"/>
    <property type="evidence" value="ECO:0007669"/>
    <property type="project" value="TreeGrafter"/>
</dbReference>
<feature type="domain" description="SANT" evidence="2">
    <location>
        <begin position="1"/>
        <end position="39"/>
    </location>
</feature>
<dbReference type="GO" id="GO:0006357">
    <property type="term" value="P:regulation of transcription by RNA polymerase II"/>
    <property type="evidence" value="ECO:0007669"/>
    <property type="project" value="TreeGrafter"/>
</dbReference>
<dbReference type="GO" id="GO:0005634">
    <property type="term" value="C:nucleus"/>
    <property type="evidence" value="ECO:0007669"/>
    <property type="project" value="TreeGrafter"/>
</dbReference>
<evidence type="ECO:0000313" key="3">
    <source>
        <dbReference type="EMBL" id="VDK32574.1"/>
    </source>
</evidence>
<evidence type="ECO:0000313" key="4">
    <source>
        <dbReference type="Proteomes" id="UP000282613"/>
    </source>
</evidence>
<gene>
    <name evidence="3" type="ORF">TASK_LOCUS3917</name>
</gene>
<feature type="compositionally biased region" description="Polar residues" evidence="1">
    <location>
        <begin position="232"/>
        <end position="248"/>
    </location>
</feature>
<dbReference type="PANTHER" id="PTHR12374">
    <property type="entry name" value="TRANSCRIPTIONAL ADAPTOR 2 ADA2 -RELATED"/>
    <property type="match status" value="1"/>
</dbReference>
<dbReference type="OrthoDB" id="270417at2759"/>
<proteinExistence type="predicted"/>
<dbReference type="InterPro" id="IPR017884">
    <property type="entry name" value="SANT_dom"/>
</dbReference>
<dbReference type="Proteomes" id="UP000282613">
    <property type="component" value="Unassembled WGS sequence"/>
</dbReference>
<dbReference type="GO" id="GO:0006338">
    <property type="term" value="P:chromatin remodeling"/>
    <property type="evidence" value="ECO:0007669"/>
    <property type="project" value="TreeGrafter"/>
</dbReference>
<accession>A0A3P6QIN7</accession>
<feature type="region of interest" description="Disordered" evidence="1">
    <location>
        <begin position="201"/>
        <end position="283"/>
    </location>
</feature>
<feature type="region of interest" description="Disordered" evidence="1">
    <location>
        <begin position="441"/>
        <end position="484"/>
    </location>
</feature>
<dbReference type="AlphaFoldDB" id="A0A3P6QIN7"/>
<protein>
    <recommendedName>
        <fullName evidence="2">SANT domain-containing protein</fullName>
    </recommendedName>
</protein>
<sequence>MEYIESCGLGNWLDVSAKLGSMSPLECRRHYESTYVSGIMSSVHKSPRYIVDLNAKDQSDGDRFAICKDHFRVPLDFYKKLGLMPKRGDYECDYDNNAEMPIARIRSDFLGDELYRDLALARIDMFIETLRRRRLRHMVAAKLNLLIHILPKLFPPKVTSSSHGNSSVRLVSGQLQLSDGNDKASRTRLIGQRRLRRKMLQATRCGHIGERSGNSDDLPTEGAVKQPPSPIESPQDSGIAFSESSIHSVPSVDTPATASASSSAEDMVTGGGNSRDVSPSTTPTRLWSCSFPIVGTIPLGGASSVDPSGPFSFNLALFCCRHFAEPLKPLLRFLSPSEANKLLHQLHREHILRQEIEQLQQLKQSQGVFLSGTHLAGEVISAMGGDSDESSPEDTRQELASRTGGAAVPSRRRRGIAFGACRRSRRRINRLSTLVGFRRECGSRRSGVNKSPTGSGVAPRRRGRPSVHNQGNRQQPQHYQLIHM</sequence>
<feature type="region of interest" description="Disordered" evidence="1">
    <location>
        <begin position="382"/>
        <end position="411"/>
    </location>
</feature>
<evidence type="ECO:0000256" key="1">
    <source>
        <dbReference type="SAM" id="MobiDB-lite"/>
    </source>
</evidence>
<dbReference type="GO" id="GO:0003682">
    <property type="term" value="F:chromatin binding"/>
    <property type="evidence" value="ECO:0007669"/>
    <property type="project" value="TreeGrafter"/>
</dbReference>
<reference evidence="3 4" key="1">
    <citation type="submission" date="2018-11" db="EMBL/GenBank/DDBJ databases">
        <authorList>
            <consortium name="Pathogen Informatics"/>
        </authorList>
    </citation>
    <scope>NUCLEOTIDE SEQUENCE [LARGE SCALE GENOMIC DNA]</scope>
</reference>
<feature type="compositionally biased region" description="Polar residues" evidence="1">
    <location>
        <begin position="467"/>
        <end position="478"/>
    </location>
</feature>
<organism evidence="3 4">
    <name type="scientific">Taenia asiatica</name>
    <name type="common">Asian tapeworm</name>
    <dbReference type="NCBI Taxonomy" id="60517"/>
    <lineage>
        <taxon>Eukaryota</taxon>
        <taxon>Metazoa</taxon>
        <taxon>Spiralia</taxon>
        <taxon>Lophotrochozoa</taxon>
        <taxon>Platyhelminthes</taxon>
        <taxon>Cestoda</taxon>
        <taxon>Eucestoda</taxon>
        <taxon>Cyclophyllidea</taxon>
        <taxon>Taeniidae</taxon>
        <taxon>Taenia</taxon>
    </lineage>
</organism>
<dbReference type="PANTHER" id="PTHR12374:SF20">
    <property type="entry name" value="TRANSCRIPTIONAL ADAPTER 2-ALPHA"/>
    <property type="match status" value="1"/>
</dbReference>